<evidence type="ECO:0000256" key="4">
    <source>
        <dbReference type="ARBA" id="ARBA00022525"/>
    </source>
</evidence>
<evidence type="ECO:0000256" key="8">
    <source>
        <dbReference type="ARBA" id="ARBA00023030"/>
    </source>
</evidence>
<evidence type="ECO:0000256" key="12">
    <source>
        <dbReference type="SAM" id="Phobius"/>
    </source>
</evidence>
<reference evidence="13" key="1">
    <citation type="submission" date="2022-08" db="EMBL/GenBank/DDBJ databases">
        <title>Genome sequencing of akame (Lates japonicus).</title>
        <authorList>
            <person name="Hashiguchi Y."/>
            <person name="Takahashi H."/>
        </authorList>
    </citation>
    <scope>NUCLEOTIDE SEQUENCE</scope>
    <source>
        <strain evidence="13">Kochi</strain>
    </source>
</reference>
<evidence type="ECO:0000256" key="10">
    <source>
        <dbReference type="ARBA" id="ARBA00023157"/>
    </source>
</evidence>
<dbReference type="GO" id="GO:0045499">
    <property type="term" value="F:chemorepellent activity"/>
    <property type="evidence" value="ECO:0007669"/>
    <property type="project" value="TreeGrafter"/>
</dbReference>
<comment type="caution">
    <text evidence="13">The sequence shown here is derived from an EMBL/GenBank/DDBJ whole genome shotgun (WGS) entry which is preliminary data.</text>
</comment>
<protein>
    <submittedName>
        <fullName evidence="13">Pro-neuregulin-3, membrane-bound isoform-like isoform X1</fullName>
    </submittedName>
</protein>
<sequence length="409" mass="44844">MLFQESKEVYKRQVLSITSIAMAISLLGTLCMALYCRNKRRREKLQAHLKESRSLKNYTANSHNGLEAKMRAPNTNLQMHEYCKRSSQSRQGNVCESSFAHCNITTTTPSNSSRGTAKHHRSGSLSHSPDQRTRAAHWSAPRRTPPIPRGRLNPIGGSKYSGPAYQHLQEVDSTEREAEAQRRCQMQGGNHCDDPRRDALLHMQTPVSMETTSPSPWSGRTEVRSGLCAPSEHNDPNPATRSLRRPCRRHSHSPPPPFRSCSIPIIPSVQCHHDNEVSCMQTSVTPATIAMSVTCGATPDKDERRERAAHTTLSSSSCSSAIGQQRDEVALLLEEAQEQLRALALAHRKQDEGGISSSGSTAALVEARETVCFLNLNGGSAGVLSCNGPTQTQLLSPSLSHRDVGQTGQ</sequence>
<evidence type="ECO:0000256" key="7">
    <source>
        <dbReference type="ARBA" id="ARBA00022989"/>
    </source>
</evidence>
<dbReference type="InterPro" id="IPR040180">
    <property type="entry name" value="Neuregulin"/>
</dbReference>
<keyword evidence="3" id="KW-1003">Cell membrane</keyword>
<feature type="compositionally biased region" description="Polar residues" evidence="11">
    <location>
        <begin position="208"/>
        <end position="218"/>
    </location>
</feature>
<keyword evidence="7 12" id="KW-1133">Transmembrane helix</keyword>
<feature type="compositionally biased region" description="Polar residues" evidence="11">
    <location>
        <begin position="106"/>
        <end position="115"/>
    </location>
</feature>
<evidence type="ECO:0000256" key="11">
    <source>
        <dbReference type="SAM" id="MobiDB-lite"/>
    </source>
</evidence>
<gene>
    <name evidence="13" type="ORF">AKAME5_002098100</name>
</gene>
<feature type="compositionally biased region" description="Basic residues" evidence="11">
    <location>
        <begin position="242"/>
        <end position="252"/>
    </location>
</feature>
<evidence type="ECO:0000313" key="14">
    <source>
        <dbReference type="Proteomes" id="UP001279410"/>
    </source>
</evidence>
<keyword evidence="6 12" id="KW-0812">Transmembrane</keyword>
<dbReference type="GO" id="GO:0007399">
    <property type="term" value="P:nervous system development"/>
    <property type="evidence" value="ECO:0007669"/>
    <property type="project" value="InterPro"/>
</dbReference>
<name>A0AAD3NE72_LATJO</name>
<evidence type="ECO:0000256" key="2">
    <source>
        <dbReference type="ARBA" id="ARBA00004613"/>
    </source>
</evidence>
<keyword evidence="8" id="KW-0339">Growth factor</keyword>
<dbReference type="PANTHER" id="PTHR11100">
    <property type="entry name" value="HEREGULIN-NEUREGULIN FAMILY MEMBER"/>
    <property type="match status" value="1"/>
</dbReference>
<evidence type="ECO:0000256" key="9">
    <source>
        <dbReference type="ARBA" id="ARBA00023136"/>
    </source>
</evidence>
<dbReference type="GO" id="GO:0005886">
    <property type="term" value="C:plasma membrane"/>
    <property type="evidence" value="ECO:0007669"/>
    <property type="project" value="UniProtKB-SubCell"/>
</dbReference>
<evidence type="ECO:0000256" key="6">
    <source>
        <dbReference type="ARBA" id="ARBA00022692"/>
    </source>
</evidence>
<dbReference type="EMBL" id="BRZM01000255">
    <property type="protein sequence ID" value="GLD69666.1"/>
    <property type="molecule type" value="Genomic_DNA"/>
</dbReference>
<evidence type="ECO:0000256" key="3">
    <source>
        <dbReference type="ARBA" id="ARBA00022475"/>
    </source>
</evidence>
<keyword evidence="10" id="KW-1015">Disulfide bond</keyword>
<dbReference type="PANTHER" id="PTHR11100:SF18">
    <property type="entry name" value="PRO-NEUREGULIN-3, MEMBRANE-BOUND ISOFORM"/>
    <property type="match status" value="1"/>
</dbReference>
<accession>A0AAD3NE72</accession>
<keyword evidence="4" id="KW-0964">Secreted</keyword>
<keyword evidence="14" id="KW-1185">Reference proteome</keyword>
<dbReference type="Proteomes" id="UP001279410">
    <property type="component" value="Unassembled WGS sequence"/>
</dbReference>
<proteinExistence type="predicted"/>
<feature type="region of interest" description="Disordered" evidence="11">
    <location>
        <begin position="208"/>
        <end position="259"/>
    </location>
</feature>
<dbReference type="GO" id="GO:0008083">
    <property type="term" value="F:growth factor activity"/>
    <property type="evidence" value="ECO:0007669"/>
    <property type="project" value="UniProtKB-KW"/>
</dbReference>
<organism evidence="13 14">
    <name type="scientific">Lates japonicus</name>
    <name type="common">Japanese lates</name>
    <dbReference type="NCBI Taxonomy" id="270547"/>
    <lineage>
        <taxon>Eukaryota</taxon>
        <taxon>Metazoa</taxon>
        <taxon>Chordata</taxon>
        <taxon>Craniata</taxon>
        <taxon>Vertebrata</taxon>
        <taxon>Euteleostomi</taxon>
        <taxon>Actinopterygii</taxon>
        <taxon>Neopterygii</taxon>
        <taxon>Teleostei</taxon>
        <taxon>Neoteleostei</taxon>
        <taxon>Acanthomorphata</taxon>
        <taxon>Carangaria</taxon>
        <taxon>Carangaria incertae sedis</taxon>
        <taxon>Centropomidae</taxon>
        <taxon>Lates</taxon>
    </lineage>
</organism>
<feature type="transmembrane region" description="Helical" evidence="12">
    <location>
        <begin position="14"/>
        <end position="36"/>
    </location>
</feature>
<dbReference type="GO" id="GO:0048513">
    <property type="term" value="P:animal organ development"/>
    <property type="evidence" value="ECO:0007669"/>
    <property type="project" value="TreeGrafter"/>
</dbReference>
<dbReference type="AlphaFoldDB" id="A0AAD3NE72"/>
<evidence type="ECO:0000313" key="13">
    <source>
        <dbReference type="EMBL" id="GLD69666.1"/>
    </source>
</evidence>
<dbReference type="GO" id="GO:0035556">
    <property type="term" value="P:intracellular signal transduction"/>
    <property type="evidence" value="ECO:0007669"/>
    <property type="project" value="TreeGrafter"/>
</dbReference>
<evidence type="ECO:0000256" key="5">
    <source>
        <dbReference type="ARBA" id="ARBA00022536"/>
    </source>
</evidence>
<evidence type="ECO:0000256" key="1">
    <source>
        <dbReference type="ARBA" id="ARBA00004251"/>
    </source>
</evidence>
<dbReference type="GO" id="GO:0005615">
    <property type="term" value="C:extracellular space"/>
    <property type="evidence" value="ECO:0007669"/>
    <property type="project" value="TreeGrafter"/>
</dbReference>
<comment type="subcellular location">
    <subcellularLocation>
        <location evidence="1">Cell membrane</location>
        <topology evidence="1">Single-pass type I membrane protein</topology>
    </subcellularLocation>
    <subcellularLocation>
        <location evidence="2">Secreted</location>
    </subcellularLocation>
</comment>
<keyword evidence="5" id="KW-0245">EGF-like domain</keyword>
<feature type="region of interest" description="Disordered" evidence="11">
    <location>
        <begin position="106"/>
        <end position="161"/>
    </location>
</feature>
<keyword evidence="9 12" id="KW-0472">Membrane</keyword>